<dbReference type="Proteomes" id="UP000688137">
    <property type="component" value="Unassembled WGS sequence"/>
</dbReference>
<reference evidence="2" key="1">
    <citation type="submission" date="2021-01" db="EMBL/GenBank/DDBJ databases">
        <authorList>
            <consortium name="Genoscope - CEA"/>
            <person name="William W."/>
        </authorList>
    </citation>
    <scope>NUCLEOTIDE SEQUENCE</scope>
</reference>
<protein>
    <recommendedName>
        <fullName evidence="1">Cytidyltransferase-like domain-containing protein</fullName>
    </recommendedName>
</protein>
<accession>A0A8S1MXF1</accession>
<dbReference type="GO" id="GO:0003824">
    <property type="term" value="F:catalytic activity"/>
    <property type="evidence" value="ECO:0007669"/>
    <property type="project" value="InterPro"/>
</dbReference>
<proteinExistence type="predicted"/>
<organism evidence="2 3">
    <name type="scientific">Paramecium primaurelia</name>
    <dbReference type="NCBI Taxonomy" id="5886"/>
    <lineage>
        <taxon>Eukaryota</taxon>
        <taxon>Sar</taxon>
        <taxon>Alveolata</taxon>
        <taxon>Ciliophora</taxon>
        <taxon>Intramacronucleata</taxon>
        <taxon>Oligohymenophorea</taxon>
        <taxon>Peniculida</taxon>
        <taxon>Parameciidae</taxon>
        <taxon>Paramecium</taxon>
    </lineage>
</organism>
<dbReference type="PANTHER" id="PTHR21174">
    <property type="match status" value="1"/>
</dbReference>
<dbReference type="Pfam" id="PF01467">
    <property type="entry name" value="CTP_transf_like"/>
    <property type="match status" value="1"/>
</dbReference>
<name>A0A8S1MXF1_PARPR</name>
<gene>
    <name evidence="2" type="ORF">PPRIM_AZ9-3.1.T0730114</name>
</gene>
<evidence type="ECO:0000259" key="1">
    <source>
        <dbReference type="Pfam" id="PF01467"/>
    </source>
</evidence>
<dbReference type="AlphaFoldDB" id="A0A8S1MXF1"/>
<dbReference type="PANTHER" id="PTHR21174:SF0">
    <property type="entry name" value="HD PHOSPHOHYDROLASE FAMILY PROTEIN-RELATED"/>
    <property type="match status" value="1"/>
</dbReference>
<dbReference type="InterPro" id="IPR004821">
    <property type="entry name" value="Cyt_trans-like"/>
</dbReference>
<dbReference type="OMA" id="YETRCKC"/>
<evidence type="ECO:0000313" key="3">
    <source>
        <dbReference type="Proteomes" id="UP000688137"/>
    </source>
</evidence>
<feature type="domain" description="Cytidyltransferase-like" evidence="1">
    <location>
        <begin position="131"/>
        <end position="270"/>
    </location>
</feature>
<dbReference type="EMBL" id="CAJJDM010000076">
    <property type="protein sequence ID" value="CAD8085038.1"/>
    <property type="molecule type" value="Genomic_DNA"/>
</dbReference>
<keyword evidence="3" id="KW-1185">Reference proteome</keyword>
<evidence type="ECO:0000313" key="2">
    <source>
        <dbReference type="EMBL" id="CAD8085038.1"/>
    </source>
</evidence>
<dbReference type="InterPro" id="IPR009218">
    <property type="entry name" value="HD_phosphohydro"/>
</dbReference>
<comment type="caution">
    <text evidence="2">The sequence shown here is derived from an EMBL/GenBank/DDBJ whole genome shotgun (WGS) entry which is preliminary data.</text>
</comment>
<sequence>MKQYSKLLLLCPFNSIGIQILDQKIEEYLKTNQEEIVIYLVGTPITYLKVYERILFHLYEKAQQYPTKFNVIFDLFNMDFRNKYQFDYVINLSTDIQGDINIQLQFNHQNQQIQFSQEGYKANQFKRGANGGTFDHLHIGHKILLSLSLLAVSQHLTIGITGEILLQKKKLIGFLQSYNTRVRCVKEFCSMFRPDIELYVSELIEPAGPTKNGQYEILIATQETEKSLVYINNLRKEGGLNELEGYIIGMIENQNIQEEVDKLSSSYFREQIQKKNRLTEQEYLELKNEWLSVSDNLYWFESILVDYYSQPQRHYHTLRHIYDMLQQLKGAKNIKNVKLATFFHDVIYYPKINDNEEKSSLLFQQYAQECNIDSQIISTFILKTKSHQIDGLLLPEDDLQDLMIFLDADMSILESDAYHIYAKDIRQEYSHFPDQDYKTVRIAVLQKFLQSKIFNLRNEEKARKNIKEEIEILQVQQ</sequence>